<dbReference type="PANTHER" id="PTHR43531">
    <property type="entry name" value="PROTEIN ICFG"/>
    <property type="match status" value="1"/>
</dbReference>
<dbReference type="CDD" id="cd11386">
    <property type="entry name" value="MCP_signal"/>
    <property type="match status" value="1"/>
</dbReference>
<dbReference type="InterPro" id="IPR033462">
    <property type="entry name" value="Cache_3-Cache_2"/>
</dbReference>
<dbReference type="PRINTS" id="PR00260">
    <property type="entry name" value="CHEMTRNSDUCR"/>
</dbReference>
<evidence type="ECO:0000256" key="6">
    <source>
        <dbReference type="SAM" id="Phobius"/>
    </source>
</evidence>
<dbReference type="GO" id="GO:0007165">
    <property type="term" value="P:signal transduction"/>
    <property type="evidence" value="ECO:0007669"/>
    <property type="project" value="UniProtKB-KW"/>
</dbReference>
<keyword evidence="5" id="KW-0175">Coiled coil</keyword>
<dbReference type="PANTHER" id="PTHR43531:SF14">
    <property type="entry name" value="METHYL-ACCEPTING CHEMOTAXIS PROTEIN I-RELATED"/>
    <property type="match status" value="1"/>
</dbReference>
<dbReference type="GO" id="GO:0006935">
    <property type="term" value="P:chemotaxis"/>
    <property type="evidence" value="ECO:0007669"/>
    <property type="project" value="InterPro"/>
</dbReference>
<dbReference type="PROSITE" id="PS50885">
    <property type="entry name" value="HAMP"/>
    <property type="match status" value="1"/>
</dbReference>
<evidence type="ECO:0000256" key="3">
    <source>
        <dbReference type="ARBA" id="ARBA00029447"/>
    </source>
</evidence>
<keyword evidence="6" id="KW-1133">Transmembrane helix</keyword>
<evidence type="ECO:0000259" key="7">
    <source>
        <dbReference type="PROSITE" id="PS50111"/>
    </source>
</evidence>
<evidence type="ECO:0000313" key="10">
    <source>
        <dbReference type="Proteomes" id="UP000245212"/>
    </source>
</evidence>
<dbReference type="GO" id="GO:0005886">
    <property type="term" value="C:plasma membrane"/>
    <property type="evidence" value="ECO:0007669"/>
    <property type="project" value="TreeGrafter"/>
</dbReference>
<feature type="coiled-coil region" evidence="5">
    <location>
        <begin position="419"/>
        <end position="446"/>
    </location>
</feature>
<evidence type="ECO:0000256" key="1">
    <source>
        <dbReference type="ARBA" id="ARBA00004370"/>
    </source>
</evidence>
<dbReference type="CDD" id="cd12912">
    <property type="entry name" value="PDC2_MCP_like"/>
    <property type="match status" value="1"/>
</dbReference>
<dbReference type="Pfam" id="PF00015">
    <property type="entry name" value="MCPsignal"/>
    <property type="match status" value="1"/>
</dbReference>
<dbReference type="InterPro" id="IPR051310">
    <property type="entry name" value="MCP_chemotaxis"/>
</dbReference>
<comment type="subcellular location">
    <subcellularLocation>
        <location evidence="1">Membrane</location>
    </subcellularLocation>
</comment>
<dbReference type="InterPro" id="IPR029151">
    <property type="entry name" value="Sensor-like_sf"/>
</dbReference>
<dbReference type="EMBL" id="QETA01000008">
    <property type="protein sequence ID" value="PWF21282.1"/>
    <property type="molecule type" value="Genomic_DNA"/>
</dbReference>
<dbReference type="SUPFAM" id="SSF58104">
    <property type="entry name" value="Methyl-accepting chemotaxis protein (MCP) signaling domain"/>
    <property type="match status" value="1"/>
</dbReference>
<keyword evidence="2" id="KW-0488">Methylation</keyword>
<dbReference type="SUPFAM" id="SSF103190">
    <property type="entry name" value="Sensory domain-like"/>
    <property type="match status" value="1"/>
</dbReference>
<keyword evidence="6" id="KW-0472">Membrane</keyword>
<proteinExistence type="inferred from homology"/>
<keyword evidence="4" id="KW-0807">Transducer</keyword>
<dbReference type="InterPro" id="IPR004089">
    <property type="entry name" value="MCPsignal_dom"/>
</dbReference>
<dbReference type="Gene3D" id="1.10.287.950">
    <property type="entry name" value="Methyl-accepting chemotaxis protein"/>
    <property type="match status" value="1"/>
</dbReference>
<organism evidence="9 10">
    <name type="scientific">Corticimicrobacter populi</name>
    <dbReference type="NCBI Taxonomy" id="2175229"/>
    <lineage>
        <taxon>Bacteria</taxon>
        <taxon>Pseudomonadati</taxon>
        <taxon>Pseudomonadota</taxon>
        <taxon>Betaproteobacteria</taxon>
        <taxon>Burkholderiales</taxon>
        <taxon>Alcaligenaceae</taxon>
        <taxon>Corticimicrobacter</taxon>
    </lineage>
</organism>
<evidence type="ECO:0000256" key="2">
    <source>
        <dbReference type="ARBA" id="ARBA00022481"/>
    </source>
</evidence>
<dbReference type="Pfam" id="PF17201">
    <property type="entry name" value="Cache_3-Cache_2"/>
    <property type="match status" value="1"/>
</dbReference>
<comment type="caution">
    <text evidence="9">The sequence shown here is derived from an EMBL/GenBank/DDBJ whole genome shotgun (WGS) entry which is preliminary data.</text>
</comment>
<dbReference type="Gene3D" id="3.30.450.20">
    <property type="entry name" value="PAS domain"/>
    <property type="match status" value="1"/>
</dbReference>
<name>A0A2V1K0F9_9BURK</name>
<evidence type="ECO:0000256" key="4">
    <source>
        <dbReference type="PROSITE-ProRule" id="PRU00284"/>
    </source>
</evidence>
<dbReference type="Pfam" id="PF00672">
    <property type="entry name" value="HAMP"/>
    <property type="match status" value="1"/>
</dbReference>
<reference evidence="10" key="1">
    <citation type="submission" date="2018-05" db="EMBL/GenBank/DDBJ databases">
        <authorList>
            <person name="Li Y."/>
        </authorList>
    </citation>
    <scope>NUCLEOTIDE SEQUENCE [LARGE SCALE GENOMIC DNA]</scope>
    <source>
        <strain evidence="10">3d-2-2</strain>
    </source>
</reference>
<dbReference type="SMART" id="SM00304">
    <property type="entry name" value="HAMP"/>
    <property type="match status" value="1"/>
</dbReference>
<dbReference type="PROSITE" id="PS50111">
    <property type="entry name" value="CHEMOTAXIS_TRANSDUC_2"/>
    <property type="match status" value="1"/>
</dbReference>
<evidence type="ECO:0000313" key="9">
    <source>
        <dbReference type="EMBL" id="PWF21282.1"/>
    </source>
</evidence>
<comment type="similarity">
    <text evidence="3">Belongs to the methyl-accepting chemotaxis (MCP) protein family.</text>
</comment>
<dbReference type="Proteomes" id="UP000245212">
    <property type="component" value="Unassembled WGS sequence"/>
</dbReference>
<feature type="transmembrane region" description="Helical" evidence="6">
    <location>
        <begin position="320"/>
        <end position="341"/>
    </location>
</feature>
<dbReference type="InterPro" id="IPR003660">
    <property type="entry name" value="HAMP_dom"/>
</dbReference>
<sequence length="665" mass="71772">MTLPLLRNLRIATLLPCLVFFLGAAVLGFFCRTAVMMQQEIAIDIMRAEVEGIVKMNTLFDRTVNDEIKSFMRVFANGYPKRIEIDPTTTIQVGAETVPVLRAGTRTLNLNFEGPDRFSELTGGVATIFVAKDDDFIRISTSLKDESGQRVVGTPLGKSHPAYSALRAGQEYTGMATLLGRPYITQYRPLTNSTGKIVGVQFVGVDISAQEDMLKQDISSRKIGQSGFYYVISSDTQGGNPRFEIHPSLAGQPVSAANGNSHGQSAELAATMLREKNGIHYHDFKGADQVDVYAWSPSRNWLIAGTADVEEITHAARIKLGIFGTIALGLMLLLSIGIYILTRRLIKPLDEVSQHLSKMASGDLTERVEARSNNEVGELFISLRKTQESLSRLISSTRHGIDEINNDTRAIASDNMGLSSRFEEQASALEETAAAMEQMASSVKQNAENARIANELTANASNVAERSGVVVDEVVRSMETIASGSAKMGEIVNVIEGIAFQTNILALNAAVEAARAGEQGKGFAVVASEVRALAQRSGQAAREIKTLIETSNATVGTGANNAKRAGETMHEVVSAVQRVTAIMNDISAASSEQSIGIEQINLAVSQMDHVTQQNAALVEESAAATETLSERVDKMASRMSIFRIPSNEIIDAEEDTSIPGKARIN</sequence>
<evidence type="ECO:0000256" key="5">
    <source>
        <dbReference type="SAM" id="Coils"/>
    </source>
</evidence>
<keyword evidence="10" id="KW-1185">Reference proteome</keyword>
<gene>
    <name evidence="9" type="ORF">DD235_15850</name>
</gene>
<dbReference type="GO" id="GO:0004888">
    <property type="term" value="F:transmembrane signaling receptor activity"/>
    <property type="evidence" value="ECO:0007669"/>
    <property type="project" value="InterPro"/>
</dbReference>
<dbReference type="FunFam" id="1.10.287.950:FF:000001">
    <property type="entry name" value="Methyl-accepting chemotaxis sensory transducer"/>
    <property type="match status" value="1"/>
</dbReference>
<accession>A0A2V1K0F9</accession>
<dbReference type="AlphaFoldDB" id="A0A2V1K0F9"/>
<protein>
    <submittedName>
        <fullName evidence="9">Methyl-accepting chemotaxis protein</fullName>
    </submittedName>
</protein>
<keyword evidence="6" id="KW-0812">Transmembrane</keyword>
<feature type="domain" description="Methyl-accepting transducer" evidence="7">
    <location>
        <begin position="400"/>
        <end position="629"/>
    </location>
</feature>
<dbReference type="InterPro" id="IPR004090">
    <property type="entry name" value="Chemotax_Me-accpt_rcpt"/>
</dbReference>
<dbReference type="SMART" id="SM00283">
    <property type="entry name" value="MA"/>
    <property type="match status" value="1"/>
</dbReference>
<evidence type="ECO:0000259" key="8">
    <source>
        <dbReference type="PROSITE" id="PS50885"/>
    </source>
</evidence>
<dbReference type="CDD" id="cd06225">
    <property type="entry name" value="HAMP"/>
    <property type="match status" value="1"/>
</dbReference>
<feature type="domain" description="HAMP" evidence="8">
    <location>
        <begin position="343"/>
        <end position="395"/>
    </location>
</feature>
<dbReference type="RefSeq" id="WP_109063089.1">
    <property type="nucleotide sequence ID" value="NZ_QETA01000008.1"/>
</dbReference>